<keyword evidence="3" id="KW-0808">Transferase</keyword>
<dbReference type="AlphaFoldDB" id="A0A8J2T266"/>
<evidence type="ECO:0000256" key="3">
    <source>
        <dbReference type="ARBA" id="ARBA00022679"/>
    </source>
</evidence>
<evidence type="ECO:0000256" key="6">
    <source>
        <dbReference type="SAM" id="SignalP"/>
    </source>
</evidence>
<evidence type="ECO:0000256" key="2">
    <source>
        <dbReference type="ARBA" id="ARBA00022676"/>
    </source>
</evidence>
<dbReference type="GO" id="GO:0016757">
    <property type="term" value="F:glycosyltransferase activity"/>
    <property type="evidence" value="ECO:0007669"/>
    <property type="project" value="UniProtKB-KW"/>
</dbReference>
<evidence type="ECO:0000256" key="4">
    <source>
        <dbReference type="ARBA" id="ARBA00022737"/>
    </source>
</evidence>
<protein>
    <recommendedName>
        <fullName evidence="7">O-GlcNAc transferase C-terminal domain-containing protein</fullName>
    </recommendedName>
</protein>
<dbReference type="Proteomes" id="UP000789595">
    <property type="component" value="Unassembled WGS sequence"/>
</dbReference>
<feature type="domain" description="O-GlcNAc transferase C-terminal" evidence="7">
    <location>
        <begin position="558"/>
        <end position="716"/>
    </location>
</feature>
<evidence type="ECO:0000256" key="1">
    <source>
        <dbReference type="ARBA" id="ARBA00004922"/>
    </source>
</evidence>
<organism evidence="8 9">
    <name type="scientific">Pelagomonas calceolata</name>
    <dbReference type="NCBI Taxonomy" id="35677"/>
    <lineage>
        <taxon>Eukaryota</taxon>
        <taxon>Sar</taxon>
        <taxon>Stramenopiles</taxon>
        <taxon>Ochrophyta</taxon>
        <taxon>Pelagophyceae</taxon>
        <taxon>Pelagomonadales</taxon>
        <taxon>Pelagomonadaceae</taxon>
        <taxon>Pelagomonas</taxon>
    </lineage>
</organism>
<dbReference type="OrthoDB" id="9991317at2759"/>
<dbReference type="PANTHER" id="PTHR44835">
    <property type="entry name" value="UDP-N-ACETYLGLUCOSAMINE--PEPTIDE N-ACETYLGLUCOSAMINYLTRANSFERASE SPINDLY-RELATED"/>
    <property type="match status" value="1"/>
</dbReference>
<proteinExistence type="predicted"/>
<sequence length="743" mass="82108">MRTALLRCVALRAAAAATAPLLYAPIDREVCVPTVTDDGTGPSFCVDFVREDLFDAAERFCDDNNVCSGHEAGALAYAARRELERQGNEAERALRGRFLELVSEKEDPWTTVSDPIAKRRTRIRRHQARVLVQGSFPEPEEGCPNQRERALRACALSRAYTVIDVPPNLNETRVWLLNTSVVNVGPKAWALIGEVFTEDEHYAHAIACFLRSLEQGLAIRDPGRAALLDMNLGTVLGCWGELALAARLLGRAHARALKLAEANQSYDYAALALAARVNAAVLVPPVVPPPHELNDLRNLLRSDLRALASQDLRKSAARHIQGDDSSYDEAIVRRVGRTLFNLAHQCGQDDAEIMFLLASTLTRAAPSLVEEVPELPRLQNEVVKLGFASAHLCDHSIGKMLADPLIFLARDPRLEVYALHVAFGPPSDDDHVRKFLHELLGERSYALSVDVREARKEVISFNLDVLVFPDLGMEIPSYLLAFSRLARVQCAWWGHPVSTGLPSIDYWLGLDTERDDAFQEYSEQLVRFSHVNTAPFHPQRGTPVNRTDLVSKDPGGAIYLVLGRLFKVHALFDDMLLDLLERDRTGVVLLVGEPQEPLTIKTYQRIQRRGLERNLKTDRIHFIDYWAYMGALATARVVLDTHPYGGCLTALDALSNGVPLVVLPGPAERGRHAASIYQQMGVSDFVAANQSDYVSIAARLGTDDAYHEAAVARIRASYLDAHRAGAVAAEWAGAFLRMARGAV</sequence>
<dbReference type="InterPro" id="IPR051939">
    <property type="entry name" value="Glycosyltr_41/O-GlcNAc_trsf"/>
</dbReference>
<keyword evidence="6" id="KW-0732">Signal</keyword>
<reference evidence="8" key="1">
    <citation type="submission" date="2021-11" db="EMBL/GenBank/DDBJ databases">
        <authorList>
            <consortium name="Genoscope - CEA"/>
            <person name="William W."/>
        </authorList>
    </citation>
    <scope>NUCLEOTIDE SEQUENCE</scope>
</reference>
<dbReference type="EMBL" id="CAKKNE010000006">
    <property type="protein sequence ID" value="CAH0380015.1"/>
    <property type="molecule type" value="Genomic_DNA"/>
</dbReference>
<accession>A0A8J2T266</accession>
<dbReference type="Gene3D" id="3.40.50.11380">
    <property type="match status" value="1"/>
</dbReference>
<keyword evidence="4" id="KW-0677">Repeat</keyword>
<keyword evidence="9" id="KW-1185">Reference proteome</keyword>
<evidence type="ECO:0000313" key="8">
    <source>
        <dbReference type="EMBL" id="CAH0380015.1"/>
    </source>
</evidence>
<dbReference type="Gene3D" id="3.40.50.2000">
    <property type="entry name" value="Glycogen Phosphorylase B"/>
    <property type="match status" value="1"/>
</dbReference>
<dbReference type="PANTHER" id="PTHR44835:SF1">
    <property type="entry name" value="PROTEIN O-GLCNAC TRANSFERASE"/>
    <property type="match status" value="1"/>
</dbReference>
<evidence type="ECO:0000313" key="9">
    <source>
        <dbReference type="Proteomes" id="UP000789595"/>
    </source>
</evidence>
<keyword evidence="5" id="KW-0802">TPR repeat</keyword>
<keyword evidence="2" id="KW-0328">Glycosyltransferase</keyword>
<comment type="caution">
    <text evidence="8">The sequence shown here is derived from an EMBL/GenBank/DDBJ whole genome shotgun (WGS) entry which is preliminary data.</text>
</comment>
<evidence type="ECO:0000256" key="5">
    <source>
        <dbReference type="ARBA" id="ARBA00022803"/>
    </source>
</evidence>
<feature type="signal peptide" evidence="6">
    <location>
        <begin position="1"/>
        <end position="16"/>
    </location>
</feature>
<dbReference type="InterPro" id="IPR029489">
    <property type="entry name" value="OGT/SEC/SPY_C"/>
</dbReference>
<feature type="chain" id="PRO_5035307125" description="O-GlcNAc transferase C-terminal domain-containing protein" evidence="6">
    <location>
        <begin position="17"/>
        <end position="743"/>
    </location>
</feature>
<comment type="pathway">
    <text evidence="1">Protein modification; protein glycosylation.</text>
</comment>
<dbReference type="Pfam" id="PF13844">
    <property type="entry name" value="Glyco_transf_41"/>
    <property type="match status" value="1"/>
</dbReference>
<dbReference type="SUPFAM" id="SSF53756">
    <property type="entry name" value="UDP-Glycosyltransferase/glycogen phosphorylase"/>
    <property type="match status" value="1"/>
</dbReference>
<name>A0A8J2T266_9STRA</name>
<gene>
    <name evidence="8" type="ORF">PECAL_6P16510</name>
</gene>
<evidence type="ECO:0000259" key="7">
    <source>
        <dbReference type="Pfam" id="PF13844"/>
    </source>
</evidence>